<gene>
    <name evidence="2" type="ORF">TIFTF001_019052</name>
</gene>
<comment type="caution">
    <text evidence="2">The sequence shown here is derived from an EMBL/GenBank/DDBJ whole genome shotgun (WGS) entry which is preliminary data.</text>
</comment>
<feature type="region of interest" description="Disordered" evidence="1">
    <location>
        <begin position="102"/>
        <end position="151"/>
    </location>
</feature>
<keyword evidence="3" id="KW-1185">Reference proteome</keyword>
<reference evidence="2" key="1">
    <citation type="submission" date="2023-07" db="EMBL/GenBank/DDBJ databases">
        <title>draft genome sequence of fig (Ficus carica).</title>
        <authorList>
            <person name="Takahashi T."/>
            <person name="Nishimura K."/>
        </authorList>
    </citation>
    <scope>NUCLEOTIDE SEQUENCE</scope>
</reference>
<proteinExistence type="predicted"/>
<dbReference type="AlphaFoldDB" id="A0AA88AC94"/>
<accession>A0AA88AC94</accession>
<sequence length="151" mass="15411">MYKDTKKNTGKNRHLGKTAIAGSREEGIRANGEGNFVKAELPEAGGELSGGEEGGAGGFGGEGERSGVTGDVELPAQEWSGGSYSVAAAAAGGGGGVAGIEVSPAVKGSPGRGPGREGHWTRGCVEAIGDTERRRRRRRRRRSDVGSSFGI</sequence>
<protein>
    <submittedName>
        <fullName evidence="2">Uncharacterized protein</fullName>
    </submittedName>
</protein>
<evidence type="ECO:0000313" key="3">
    <source>
        <dbReference type="Proteomes" id="UP001187192"/>
    </source>
</evidence>
<evidence type="ECO:0000256" key="1">
    <source>
        <dbReference type="SAM" id="MobiDB-lite"/>
    </source>
</evidence>
<feature type="region of interest" description="Disordered" evidence="1">
    <location>
        <begin position="1"/>
        <end position="69"/>
    </location>
</feature>
<feature type="compositionally biased region" description="Gly residues" evidence="1">
    <location>
        <begin position="47"/>
        <end position="61"/>
    </location>
</feature>
<evidence type="ECO:0000313" key="2">
    <source>
        <dbReference type="EMBL" id="GMN49879.1"/>
    </source>
</evidence>
<dbReference type="Proteomes" id="UP001187192">
    <property type="component" value="Unassembled WGS sequence"/>
</dbReference>
<organism evidence="2 3">
    <name type="scientific">Ficus carica</name>
    <name type="common">Common fig</name>
    <dbReference type="NCBI Taxonomy" id="3494"/>
    <lineage>
        <taxon>Eukaryota</taxon>
        <taxon>Viridiplantae</taxon>
        <taxon>Streptophyta</taxon>
        <taxon>Embryophyta</taxon>
        <taxon>Tracheophyta</taxon>
        <taxon>Spermatophyta</taxon>
        <taxon>Magnoliopsida</taxon>
        <taxon>eudicotyledons</taxon>
        <taxon>Gunneridae</taxon>
        <taxon>Pentapetalae</taxon>
        <taxon>rosids</taxon>
        <taxon>fabids</taxon>
        <taxon>Rosales</taxon>
        <taxon>Moraceae</taxon>
        <taxon>Ficeae</taxon>
        <taxon>Ficus</taxon>
    </lineage>
</organism>
<dbReference type="EMBL" id="BTGU01000032">
    <property type="protein sequence ID" value="GMN49879.1"/>
    <property type="molecule type" value="Genomic_DNA"/>
</dbReference>
<name>A0AA88AC94_FICCA</name>